<dbReference type="GO" id="GO:0033627">
    <property type="term" value="P:cell adhesion mediated by integrin"/>
    <property type="evidence" value="ECO:0007669"/>
    <property type="project" value="TreeGrafter"/>
</dbReference>
<dbReference type="SUPFAM" id="SSF53300">
    <property type="entry name" value="vWA-like"/>
    <property type="match status" value="1"/>
</dbReference>
<keyword evidence="8 14" id="KW-0130">Cell adhesion</keyword>
<feature type="repeat" description="FG-GAP" evidence="13">
    <location>
        <begin position="586"/>
        <end position="630"/>
    </location>
</feature>
<feature type="repeat" description="FG-GAP" evidence="13">
    <location>
        <begin position="22"/>
        <end position="80"/>
    </location>
</feature>
<keyword evidence="16" id="KW-1185">Reference proteome</keyword>
<keyword evidence="6" id="KW-0677">Repeat</keyword>
<keyword evidence="12" id="KW-0325">Glycoprotein</keyword>
<name>A0A6P8G4W4_CLUHA</name>
<keyword evidence="5" id="KW-0732">Signal</keyword>
<evidence type="ECO:0000256" key="1">
    <source>
        <dbReference type="ARBA" id="ARBA00004479"/>
    </source>
</evidence>
<dbReference type="InterPro" id="IPR013519">
    <property type="entry name" value="Int_alpha_beta-p"/>
</dbReference>
<evidence type="ECO:0000256" key="9">
    <source>
        <dbReference type="ARBA" id="ARBA00023037"/>
    </source>
</evidence>
<dbReference type="PRINTS" id="PR00453">
    <property type="entry name" value="VWFADOMAIN"/>
</dbReference>
<dbReference type="GO" id="GO:0005178">
    <property type="term" value="F:integrin binding"/>
    <property type="evidence" value="ECO:0007669"/>
    <property type="project" value="TreeGrafter"/>
</dbReference>
<keyword evidence="4" id="KW-0479">Metal-binding</keyword>
<dbReference type="InterPro" id="IPR002035">
    <property type="entry name" value="VWF_A"/>
</dbReference>
<evidence type="ECO:0000313" key="17">
    <source>
        <dbReference type="RefSeq" id="XP_031434319.1"/>
    </source>
</evidence>
<evidence type="ECO:0000256" key="4">
    <source>
        <dbReference type="ARBA" id="ARBA00022723"/>
    </source>
</evidence>
<keyword evidence="10" id="KW-0472">Membrane</keyword>
<comment type="subcellular location">
    <subcellularLocation>
        <location evidence="1 14">Membrane</location>
        <topology evidence="1 14">Single-pass type I membrane protein</topology>
    </subcellularLocation>
</comment>
<dbReference type="GO" id="GO:0009897">
    <property type="term" value="C:external side of plasma membrane"/>
    <property type="evidence" value="ECO:0007669"/>
    <property type="project" value="TreeGrafter"/>
</dbReference>
<evidence type="ECO:0000259" key="15">
    <source>
        <dbReference type="PROSITE" id="PS50234"/>
    </source>
</evidence>
<dbReference type="InterPro" id="IPR036465">
    <property type="entry name" value="vWFA_dom_sf"/>
</dbReference>
<dbReference type="Pfam" id="PF01839">
    <property type="entry name" value="FG-GAP"/>
    <property type="match status" value="2"/>
</dbReference>
<keyword evidence="9 14" id="KW-0401">Integrin</keyword>
<dbReference type="Gene3D" id="3.40.50.410">
    <property type="entry name" value="von Willebrand factor, type A domain"/>
    <property type="match status" value="1"/>
</dbReference>
<keyword evidence="7" id="KW-0106">Calcium</keyword>
<gene>
    <name evidence="17" type="primary">LOC105894591</name>
</gene>
<dbReference type="GO" id="GO:0098609">
    <property type="term" value="P:cell-cell adhesion"/>
    <property type="evidence" value="ECO:0007669"/>
    <property type="project" value="TreeGrafter"/>
</dbReference>
<dbReference type="SMART" id="SM00327">
    <property type="entry name" value="VWA"/>
    <property type="match status" value="1"/>
</dbReference>
<dbReference type="AlphaFoldDB" id="A0A6P8G4W4"/>
<dbReference type="Gene3D" id="2.130.10.130">
    <property type="entry name" value="Integrin alpha, N-terminal"/>
    <property type="match status" value="2"/>
</dbReference>
<evidence type="ECO:0000256" key="3">
    <source>
        <dbReference type="ARBA" id="ARBA00022692"/>
    </source>
</evidence>
<evidence type="ECO:0000256" key="6">
    <source>
        <dbReference type="ARBA" id="ARBA00022737"/>
    </source>
</evidence>
<dbReference type="PANTHER" id="PTHR23220">
    <property type="entry name" value="INTEGRIN ALPHA"/>
    <property type="match status" value="1"/>
</dbReference>
<proteinExistence type="inferred from homology"/>
<feature type="repeat" description="FG-GAP" evidence="13">
    <location>
        <begin position="407"/>
        <end position="460"/>
    </location>
</feature>
<evidence type="ECO:0000313" key="16">
    <source>
        <dbReference type="Proteomes" id="UP000515152"/>
    </source>
</evidence>
<dbReference type="OrthoDB" id="5317514at2759"/>
<dbReference type="InterPro" id="IPR000413">
    <property type="entry name" value="Integrin_alpha"/>
</dbReference>
<evidence type="ECO:0000256" key="11">
    <source>
        <dbReference type="ARBA" id="ARBA00023170"/>
    </source>
</evidence>
<dbReference type="SUPFAM" id="SSF69318">
    <property type="entry name" value="Integrin alpha N-terminal domain"/>
    <property type="match status" value="1"/>
</dbReference>
<evidence type="ECO:0000256" key="2">
    <source>
        <dbReference type="ARBA" id="ARBA00008054"/>
    </source>
</evidence>
<feature type="repeat" description="FG-GAP" evidence="13">
    <location>
        <begin position="461"/>
        <end position="523"/>
    </location>
</feature>
<dbReference type="GeneID" id="105894591"/>
<dbReference type="KEGG" id="char:105894591"/>
<feature type="domain" description="VWFA" evidence="15">
    <location>
        <begin position="160"/>
        <end position="343"/>
    </location>
</feature>
<evidence type="ECO:0000256" key="8">
    <source>
        <dbReference type="ARBA" id="ARBA00022889"/>
    </source>
</evidence>
<dbReference type="PROSITE" id="PS50234">
    <property type="entry name" value="VWFA"/>
    <property type="match status" value="1"/>
</dbReference>
<dbReference type="GO" id="GO:0008305">
    <property type="term" value="C:integrin complex"/>
    <property type="evidence" value="ECO:0007669"/>
    <property type="project" value="InterPro"/>
</dbReference>
<dbReference type="SMART" id="SM00191">
    <property type="entry name" value="Int_alpha"/>
    <property type="match status" value="4"/>
</dbReference>
<protein>
    <submittedName>
        <fullName evidence="17">Integrin alpha-2-like</fullName>
    </submittedName>
</protein>
<dbReference type="InterPro" id="IPR013517">
    <property type="entry name" value="FG-GAP"/>
</dbReference>
<keyword evidence="3" id="KW-0812">Transmembrane</keyword>
<evidence type="ECO:0000256" key="10">
    <source>
        <dbReference type="ARBA" id="ARBA00023136"/>
    </source>
</evidence>
<evidence type="ECO:0000256" key="12">
    <source>
        <dbReference type="ARBA" id="ARBA00023180"/>
    </source>
</evidence>
<dbReference type="GO" id="GO:0007160">
    <property type="term" value="P:cell-matrix adhesion"/>
    <property type="evidence" value="ECO:0007669"/>
    <property type="project" value="TreeGrafter"/>
</dbReference>
<dbReference type="RefSeq" id="XP_031434319.1">
    <property type="nucleotide sequence ID" value="XM_031578459.2"/>
</dbReference>
<reference evidence="17" key="1">
    <citation type="submission" date="2025-08" db="UniProtKB">
        <authorList>
            <consortium name="RefSeq"/>
        </authorList>
    </citation>
    <scope>IDENTIFICATION</scope>
</reference>
<evidence type="ECO:0000256" key="13">
    <source>
        <dbReference type="PROSITE-ProRule" id="PRU00803"/>
    </source>
</evidence>
<dbReference type="InterPro" id="IPR028994">
    <property type="entry name" value="Integrin_alpha_N"/>
</dbReference>
<evidence type="ECO:0000256" key="7">
    <source>
        <dbReference type="ARBA" id="ARBA00022837"/>
    </source>
</evidence>
<evidence type="ECO:0000256" key="14">
    <source>
        <dbReference type="RuleBase" id="RU003762"/>
    </source>
</evidence>
<sequence length="630" mass="68540">MPDKVLQRGWLIPQGQSFNVGTTGAKVFSGPAQEEFGYTVQQFTNHQGKWLLVGSPWSGSPGNRKGDIYKCDITGPGSSCERLNLRNSVTISDVENINVNMSLGSMLTHLTHETFMTCGPLWAQRCGSHFFLPGVCVEVSSHFSSLHAFVPVRLNCGPVDLMIVLDGSDSIYPWQPVIAFLRKLLENLEIGPDKTQVSVMQYAVDTSFEFRFNSYGSKESMLAAVSNMDQKRGDRTNTFSAIRFASEYAFLPQSGGRPGASKVMVVVSDGESNDIVIRDQVIAACEKERITRFSIAVLGYYSRNNIDPKTLITEMESIASAPTERHYFHVAAEEALLEIAATLGDRIFNIEGTGKGEDFQMEFAQAGFSAHQTSKDVVMLGAVGAYGWSGTVVHQKGQNFDVLPEKAFENILDNKNHSAYLGYSVTSLRHGSTEYLVAGAPRANHTGLVVVYTVDSTGQASIRDTQRGTQIGSYFGSVLCPLDVNKDGVTDVLLVGAPMFMSEEKKERGKVYLFAVTDGILSDQGFLEGPSAVENARFGMAISAVPDLNLDGFSDVVVGAPLEDNSRGVVYVYFGDKTTVRLQHSQRIAGLKVDPGMQYFGRSLDGSGDLNGDTIPDISVGAYGKAVQLW</sequence>
<comment type="similarity">
    <text evidence="2 14">Belongs to the integrin alpha chain family.</text>
</comment>
<accession>A0A6P8G4W4</accession>
<keyword evidence="11 14" id="KW-0675">Receptor</keyword>
<organism evidence="16 17">
    <name type="scientific">Clupea harengus</name>
    <name type="common">Atlantic herring</name>
    <dbReference type="NCBI Taxonomy" id="7950"/>
    <lineage>
        <taxon>Eukaryota</taxon>
        <taxon>Metazoa</taxon>
        <taxon>Chordata</taxon>
        <taxon>Craniata</taxon>
        <taxon>Vertebrata</taxon>
        <taxon>Euteleostomi</taxon>
        <taxon>Actinopterygii</taxon>
        <taxon>Neopterygii</taxon>
        <taxon>Teleostei</taxon>
        <taxon>Clupei</taxon>
        <taxon>Clupeiformes</taxon>
        <taxon>Clupeoidei</taxon>
        <taxon>Clupeidae</taxon>
        <taxon>Clupea</taxon>
    </lineage>
</organism>
<feature type="repeat" description="FG-GAP" evidence="13">
    <location>
        <begin position="524"/>
        <end position="582"/>
    </location>
</feature>
<dbReference type="FunFam" id="3.40.50.410:FF:000012">
    <property type="entry name" value="Integrin, alpha 10"/>
    <property type="match status" value="1"/>
</dbReference>
<dbReference type="GO" id="GO:0007229">
    <property type="term" value="P:integrin-mediated signaling pathway"/>
    <property type="evidence" value="ECO:0007669"/>
    <property type="project" value="UniProtKB-KW"/>
</dbReference>
<dbReference type="PANTHER" id="PTHR23220:SF23">
    <property type="entry name" value="INTEGRIN ALPHA-2"/>
    <property type="match status" value="1"/>
</dbReference>
<dbReference type="GO" id="GO:0046872">
    <property type="term" value="F:metal ion binding"/>
    <property type="evidence" value="ECO:0007669"/>
    <property type="project" value="UniProtKB-KW"/>
</dbReference>
<dbReference type="PRINTS" id="PR01185">
    <property type="entry name" value="INTEGRINA"/>
</dbReference>
<dbReference type="Pfam" id="PF00092">
    <property type="entry name" value="VWA"/>
    <property type="match status" value="1"/>
</dbReference>
<dbReference type="Proteomes" id="UP000515152">
    <property type="component" value="Chromosome 12"/>
</dbReference>
<evidence type="ECO:0000256" key="5">
    <source>
        <dbReference type="ARBA" id="ARBA00022729"/>
    </source>
</evidence>
<dbReference type="PROSITE" id="PS51470">
    <property type="entry name" value="FG_GAP"/>
    <property type="match status" value="5"/>
</dbReference>